<accession>A0A1U7J263</accession>
<dbReference type="RefSeq" id="WP_073609830.1">
    <property type="nucleotide sequence ID" value="NZ_MRCG01000014.1"/>
</dbReference>
<dbReference type="Pfam" id="PF01656">
    <property type="entry name" value="CbiA"/>
    <property type="match status" value="1"/>
</dbReference>
<proteinExistence type="predicted"/>
<evidence type="ECO:0000259" key="1">
    <source>
        <dbReference type="Pfam" id="PF01656"/>
    </source>
</evidence>
<comment type="caution">
    <text evidence="2">The sequence shown here is derived from an EMBL/GenBank/DDBJ whole genome shotgun (WGS) entry which is preliminary data.</text>
</comment>
<keyword evidence="3" id="KW-1185">Reference proteome</keyword>
<evidence type="ECO:0000313" key="2">
    <source>
        <dbReference type="EMBL" id="OKH46197.1"/>
    </source>
</evidence>
<dbReference type="InterPro" id="IPR027417">
    <property type="entry name" value="P-loop_NTPase"/>
</dbReference>
<dbReference type="SUPFAM" id="SSF52540">
    <property type="entry name" value="P-loop containing nucleoside triphosphate hydrolases"/>
    <property type="match status" value="1"/>
</dbReference>
<dbReference type="AlphaFoldDB" id="A0A1U7J263"/>
<evidence type="ECO:0000313" key="3">
    <source>
        <dbReference type="Proteomes" id="UP000185557"/>
    </source>
</evidence>
<dbReference type="Gene3D" id="3.40.50.300">
    <property type="entry name" value="P-loop containing nucleotide triphosphate hydrolases"/>
    <property type="match status" value="1"/>
</dbReference>
<name>A0A1U7J263_9CYAN</name>
<dbReference type="STRING" id="549789.NIES30_18065"/>
<protein>
    <recommendedName>
        <fullName evidence="1">CobQ/CobB/MinD/ParA nucleotide binding domain-containing protein</fullName>
    </recommendedName>
</protein>
<dbReference type="OrthoDB" id="200044at2"/>
<sequence length="262" mass="28239">MANKTVNIINGAKGGTGKTLFARLLYATLDQTGSKVIGIDSDQENPEFSSFHADPERFAVPTMDCLSLDGGKNLVTMLSGEVATSVASRLPALARRCPADVVILDMPAASSTRLREQIDVFDLIPACGEMGYGVTIISVISTSYAPIESISRMLDFCGDAVRWVVVKNQYFAADGQKDSFSLWDESKERKRVKKYGGVEIELPRLADTTFKAMQANYTAFTALDSLPLGDKLLARSFVRRGSAQIETAGQFLGLPVPVAGVA</sequence>
<gene>
    <name evidence="2" type="ORF">NIES30_18065</name>
</gene>
<reference evidence="2 3" key="1">
    <citation type="submission" date="2016-11" db="EMBL/GenBank/DDBJ databases">
        <title>Draft Genome Sequences of Nine Cyanobacterial Strains from Diverse Habitats.</title>
        <authorList>
            <person name="Zhu T."/>
            <person name="Hou S."/>
            <person name="Lu X."/>
            <person name="Hess W.R."/>
        </authorList>
    </citation>
    <scope>NUCLEOTIDE SEQUENCE [LARGE SCALE GENOMIC DNA]</scope>
    <source>
        <strain evidence="2 3">NIES-30</strain>
    </source>
</reference>
<feature type="domain" description="CobQ/CobB/MinD/ParA nucleotide binding" evidence="1">
    <location>
        <begin position="8"/>
        <end position="88"/>
    </location>
</feature>
<dbReference type="InterPro" id="IPR002586">
    <property type="entry name" value="CobQ/CobB/MinD/ParA_Nub-bd_dom"/>
</dbReference>
<dbReference type="EMBL" id="MRCG01000014">
    <property type="protein sequence ID" value="OKH46197.1"/>
    <property type="molecule type" value="Genomic_DNA"/>
</dbReference>
<organism evidence="2 3">
    <name type="scientific">Phormidium tenue NIES-30</name>
    <dbReference type="NCBI Taxonomy" id="549789"/>
    <lineage>
        <taxon>Bacteria</taxon>
        <taxon>Bacillati</taxon>
        <taxon>Cyanobacteriota</taxon>
        <taxon>Cyanophyceae</taxon>
        <taxon>Oscillatoriophycideae</taxon>
        <taxon>Oscillatoriales</taxon>
        <taxon>Oscillatoriaceae</taxon>
        <taxon>Phormidium</taxon>
    </lineage>
</organism>
<dbReference type="Proteomes" id="UP000185557">
    <property type="component" value="Unassembled WGS sequence"/>
</dbReference>